<proteinExistence type="predicted"/>
<sequence>MEYPLSISTLNEAPQGGKRRNPLTCVMAEADLGPYTDFGLPEFFFGRLVEVTGDEIERFRQPPGVEVLFRGGAYAFEALESTGSFKPVRRS</sequence>
<evidence type="ECO:0000313" key="2">
    <source>
        <dbReference type="EMBL" id="MBB5061648.1"/>
    </source>
</evidence>
<feature type="region of interest" description="Disordered" evidence="1">
    <location>
        <begin position="1"/>
        <end position="20"/>
    </location>
</feature>
<keyword evidence="3" id="KW-1185">Reference proteome</keyword>
<dbReference type="RefSeq" id="WP_184224625.1">
    <property type="nucleotide sequence ID" value="NZ_JACHIP010000069.1"/>
</dbReference>
<evidence type="ECO:0000313" key="3">
    <source>
        <dbReference type="Proteomes" id="UP000540989"/>
    </source>
</evidence>
<gene>
    <name evidence="2" type="ORF">HDF16_006384</name>
</gene>
<dbReference type="Proteomes" id="UP000540989">
    <property type="component" value="Unassembled WGS sequence"/>
</dbReference>
<name>A0A7W7ZKY6_9BACT</name>
<feature type="compositionally biased region" description="Polar residues" evidence="1">
    <location>
        <begin position="1"/>
        <end position="12"/>
    </location>
</feature>
<dbReference type="AlphaFoldDB" id="A0A7W7ZKY6"/>
<dbReference type="EMBL" id="JACHIP010000069">
    <property type="protein sequence ID" value="MBB5061648.1"/>
    <property type="molecule type" value="Genomic_DNA"/>
</dbReference>
<reference evidence="2 3" key="1">
    <citation type="submission" date="2020-08" db="EMBL/GenBank/DDBJ databases">
        <title>Genomic Encyclopedia of Type Strains, Phase IV (KMG-V): Genome sequencing to study the core and pangenomes of soil and plant-associated prokaryotes.</title>
        <authorList>
            <person name="Whitman W."/>
        </authorList>
    </citation>
    <scope>NUCLEOTIDE SEQUENCE [LARGE SCALE GENOMIC DNA]</scope>
    <source>
        <strain evidence="2 3">M8UP14</strain>
    </source>
</reference>
<organism evidence="2 3">
    <name type="scientific">Granulicella aggregans</name>
    <dbReference type="NCBI Taxonomy" id="474949"/>
    <lineage>
        <taxon>Bacteria</taxon>
        <taxon>Pseudomonadati</taxon>
        <taxon>Acidobacteriota</taxon>
        <taxon>Terriglobia</taxon>
        <taxon>Terriglobales</taxon>
        <taxon>Acidobacteriaceae</taxon>
        <taxon>Granulicella</taxon>
    </lineage>
</organism>
<evidence type="ECO:0000256" key="1">
    <source>
        <dbReference type="SAM" id="MobiDB-lite"/>
    </source>
</evidence>
<protein>
    <submittedName>
        <fullName evidence="2">Uncharacterized protein</fullName>
    </submittedName>
</protein>
<comment type="caution">
    <text evidence="2">The sequence shown here is derived from an EMBL/GenBank/DDBJ whole genome shotgun (WGS) entry which is preliminary data.</text>
</comment>
<accession>A0A7W7ZKY6</accession>